<proteinExistence type="inferred from homology"/>
<gene>
    <name evidence="7" type="primary">EIL1</name>
    <name evidence="7" type="ORF">AXF42_Ash008807</name>
</gene>
<evidence type="ECO:0000256" key="2">
    <source>
        <dbReference type="ARBA" id="ARBA00009416"/>
    </source>
</evidence>
<organism evidence="7 8">
    <name type="scientific">Apostasia shenzhenica</name>
    <dbReference type="NCBI Taxonomy" id="1088818"/>
    <lineage>
        <taxon>Eukaryota</taxon>
        <taxon>Viridiplantae</taxon>
        <taxon>Streptophyta</taxon>
        <taxon>Embryophyta</taxon>
        <taxon>Tracheophyta</taxon>
        <taxon>Spermatophyta</taxon>
        <taxon>Magnoliopsida</taxon>
        <taxon>Liliopsida</taxon>
        <taxon>Asparagales</taxon>
        <taxon>Orchidaceae</taxon>
        <taxon>Apostasioideae</taxon>
        <taxon>Apostasia</taxon>
    </lineage>
</organism>
<keyword evidence="3" id="KW-0936">Ethylene signaling pathway</keyword>
<dbReference type="GO" id="GO:0009873">
    <property type="term" value="P:ethylene-activated signaling pathway"/>
    <property type="evidence" value="ECO:0007669"/>
    <property type="project" value="UniProtKB-KW"/>
</dbReference>
<dbReference type="Gene3D" id="1.10.3180.10">
    <property type="entry name" value="DNA-binding domain of EIN3-like"/>
    <property type="match status" value="1"/>
</dbReference>
<dbReference type="GO" id="GO:0003700">
    <property type="term" value="F:DNA-binding transcription factor activity"/>
    <property type="evidence" value="ECO:0007669"/>
    <property type="project" value="InterPro"/>
</dbReference>
<feature type="compositionally biased region" description="Basic and acidic residues" evidence="5">
    <location>
        <begin position="337"/>
        <end position="356"/>
    </location>
</feature>
<reference evidence="7 8" key="1">
    <citation type="journal article" date="2017" name="Nature">
        <title>The Apostasia genome and the evolution of orchids.</title>
        <authorList>
            <person name="Zhang G.Q."/>
            <person name="Liu K.W."/>
            <person name="Li Z."/>
            <person name="Lohaus R."/>
            <person name="Hsiao Y.Y."/>
            <person name="Niu S.C."/>
            <person name="Wang J.Y."/>
            <person name="Lin Y.C."/>
            <person name="Xu Q."/>
            <person name="Chen L.J."/>
            <person name="Yoshida K."/>
            <person name="Fujiwara S."/>
            <person name="Wang Z.W."/>
            <person name="Zhang Y.Q."/>
            <person name="Mitsuda N."/>
            <person name="Wang M."/>
            <person name="Liu G.H."/>
            <person name="Pecoraro L."/>
            <person name="Huang H.X."/>
            <person name="Xiao X.J."/>
            <person name="Lin M."/>
            <person name="Wu X.Y."/>
            <person name="Wu W.L."/>
            <person name="Chen Y.Y."/>
            <person name="Chang S.B."/>
            <person name="Sakamoto S."/>
            <person name="Ohme-Takagi M."/>
            <person name="Yagi M."/>
            <person name="Zeng S.J."/>
            <person name="Shen C.Y."/>
            <person name="Yeh C.M."/>
            <person name="Luo Y.B."/>
            <person name="Tsai W.C."/>
            <person name="Van de Peer Y."/>
            <person name="Liu Z.J."/>
        </authorList>
    </citation>
    <scope>NUCLEOTIDE SEQUENCE [LARGE SCALE GENOMIC DNA]</scope>
    <source>
        <strain evidence="8">cv. Shenzhen</strain>
        <tissue evidence="7">Stem</tissue>
    </source>
</reference>
<dbReference type="PANTHER" id="PTHR33305">
    <property type="entry name" value="ETHYLENE INSENSITIVE 3-LIKE 2 PROTEIN"/>
    <property type="match status" value="1"/>
</dbReference>
<evidence type="ECO:0000313" key="7">
    <source>
        <dbReference type="EMBL" id="PKA58520.1"/>
    </source>
</evidence>
<name>A0A2I0ASK0_9ASPA</name>
<dbReference type="InterPro" id="IPR023278">
    <property type="entry name" value="Ethylene_insens-like_DNA-bd"/>
</dbReference>
<comment type="subcellular location">
    <subcellularLocation>
        <location evidence="1">Nucleus</location>
    </subcellularLocation>
</comment>
<dbReference type="GO" id="GO:0003677">
    <property type="term" value="F:DNA binding"/>
    <property type="evidence" value="ECO:0007669"/>
    <property type="project" value="TreeGrafter"/>
</dbReference>
<dbReference type="OrthoDB" id="2017676at2759"/>
<evidence type="ECO:0000313" key="8">
    <source>
        <dbReference type="Proteomes" id="UP000236161"/>
    </source>
</evidence>
<accession>A0A2I0ASK0</accession>
<dbReference type="GO" id="GO:0005634">
    <property type="term" value="C:nucleus"/>
    <property type="evidence" value="ECO:0007669"/>
    <property type="project" value="UniProtKB-SubCell"/>
</dbReference>
<evidence type="ECO:0000256" key="1">
    <source>
        <dbReference type="ARBA" id="ARBA00004123"/>
    </source>
</evidence>
<dbReference type="Proteomes" id="UP000236161">
    <property type="component" value="Unassembled WGS sequence"/>
</dbReference>
<feature type="region of interest" description="Disordered" evidence="5">
    <location>
        <begin position="337"/>
        <end position="390"/>
    </location>
</feature>
<keyword evidence="4" id="KW-0539">Nucleus</keyword>
<dbReference type="InterPro" id="IPR006957">
    <property type="entry name" value="EIN3"/>
</dbReference>
<keyword evidence="8" id="KW-1185">Reference proteome</keyword>
<dbReference type="SUPFAM" id="SSF116768">
    <property type="entry name" value="DNA-binding domain of EIN3-like"/>
    <property type="match status" value="1"/>
</dbReference>
<dbReference type="EMBL" id="KZ451951">
    <property type="protein sequence ID" value="PKA58520.1"/>
    <property type="molecule type" value="Genomic_DNA"/>
</dbReference>
<evidence type="ECO:0000259" key="6">
    <source>
        <dbReference type="Pfam" id="PF04873"/>
    </source>
</evidence>
<dbReference type="STRING" id="1088818.A0A2I0ASK0"/>
<dbReference type="AlphaFoldDB" id="A0A2I0ASK0"/>
<dbReference type="InterPro" id="IPR047091">
    <property type="entry name" value="EIN3-like_DNA-bd"/>
</dbReference>
<evidence type="ECO:0000256" key="3">
    <source>
        <dbReference type="ARBA" id="ARBA00022745"/>
    </source>
</evidence>
<sequence length="481" mass="53742">MEGVGNSRSQESHRRLAGGGAAGGSPPNSKVSEEDQIDDCMSIEELERRIWIDQFRLQRMKEKQGPAAGEDCGGSTVKIGRKQEQARRKKLSRVRDSLIKYMLQLTDDCKAQGYVFGIVSEGGKIISGSSETLRTWWKEKVRFDHNAPIAVDRYVREHGISCRQGLAQPGTLRDLSDTMLGSLLSAMMPHCKPPQRRFPLERGVPPPWWPTGGEDWWSEHEMTKGVPPPPYRKPHDLKKAWKVGVLLSIIKHMASDLDKVRRLVRKSKCLQDKMSVRDLKIWMAAVKEEEDYYRRRHPDSEIPPKPLRAVDSGDEELSFDGDINDYNAEAVADLHCEEKSTPARPLTGEKDDDDKNPSWIDGLFNSYQQIDNENPSSLPPPLPAGGQLQNPGVDFGRVNAEGGGGGCAAVAVNGYLQANSQQYYYCCSPFAEPLQEMNVDLNAGNVGLEPPLGVPPMDYSYLERGAVNVMLNPGKINFWHF</sequence>
<protein>
    <submittedName>
        <fullName evidence="7">Ethylene insensitive 3-like 1 protein</fullName>
    </submittedName>
</protein>
<evidence type="ECO:0000256" key="5">
    <source>
        <dbReference type="SAM" id="MobiDB-lite"/>
    </source>
</evidence>
<dbReference type="PANTHER" id="PTHR33305:SF30">
    <property type="entry name" value="ETHYLENE INSENSITIVE 3-LIKE 3 PROTEIN"/>
    <property type="match status" value="1"/>
</dbReference>
<dbReference type="Pfam" id="PF04873">
    <property type="entry name" value="EIN3_DNA-bd"/>
    <property type="match status" value="1"/>
</dbReference>
<feature type="region of interest" description="Disordered" evidence="5">
    <location>
        <begin position="1"/>
        <end position="37"/>
    </location>
</feature>
<evidence type="ECO:0000256" key="4">
    <source>
        <dbReference type="ARBA" id="ARBA00023242"/>
    </source>
</evidence>
<comment type="similarity">
    <text evidence="2">Belongs to the EIN3 family.</text>
</comment>
<feature type="domain" description="Ethylene insensitive 3-like DNA-binding" evidence="6">
    <location>
        <begin position="44"/>
        <end position="290"/>
    </location>
</feature>